<gene>
    <name evidence="2" type="ORF">LCGC14_1197430</name>
</gene>
<evidence type="ECO:0000313" key="2">
    <source>
        <dbReference type="EMBL" id="KKM94532.1"/>
    </source>
</evidence>
<accession>A0A0F9PMT3</accession>
<dbReference type="InterPro" id="IPR032494">
    <property type="entry name" value="Phage_TTP_N"/>
</dbReference>
<dbReference type="Gene3D" id="4.10.410.40">
    <property type="match status" value="1"/>
</dbReference>
<organism evidence="2">
    <name type="scientific">marine sediment metagenome</name>
    <dbReference type="NCBI Taxonomy" id="412755"/>
    <lineage>
        <taxon>unclassified sequences</taxon>
        <taxon>metagenomes</taxon>
        <taxon>ecological metagenomes</taxon>
    </lineage>
</organism>
<evidence type="ECO:0000259" key="1">
    <source>
        <dbReference type="Pfam" id="PF16461"/>
    </source>
</evidence>
<dbReference type="AlphaFoldDB" id="A0A0F9PMT3"/>
<proteinExistence type="predicted"/>
<reference evidence="2" key="1">
    <citation type="journal article" date="2015" name="Nature">
        <title>Complex archaea that bridge the gap between prokaryotes and eukaryotes.</title>
        <authorList>
            <person name="Spang A."/>
            <person name="Saw J.H."/>
            <person name="Jorgensen S.L."/>
            <person name="Zaremba-Niedzwiedzka K."/>
            <person name="Martijn J."/>
            <person name="Lind A.E."/>
            <person name="van Eijk R."/>
            <person name="Schleper C."/>
            <person name="Guy L."/>
            <person name="Ettema T.J."/>
        </authorList>
    </citation>
    <scope>NUCLEOTIDE SEQUENCE</scope>
</reference>
<dbReference type="EMBL" id="LAZR01006126">
    <property type="protein sequence ID" value="KKM94532.1"/>
    <property type="molecule type" value="Genomic_DNA"/>
</dbReference>
<protein>
    <recommendedName>
        <fullName evidence="1">Lambda phage tail tube protein N-terminal domain-containing protein</fullName>
    </recommendedName>
</protein>
<dbReference type="Pfam" id="PF16461">
    <property type="entry name" value="Phage_TTP_12"/>
    <property type="match status" value="1"/>
</dbReference>
<feature type="domain" description="Lambda phage tail tube protein N-terminal" evidence="1">
    <location>
        <begin position="19"/>
        <end position="129"/>
    </location>
</feature>
<name>A0A0F9PMT3_9ZZZZ</name>
<sequence length="130" mass="13583">MSDGFVGHGTTLVGSTTGTVGNVISVTVGGRTRDMIDKSTMDSTSMFREFMAGMADEGEFTAEVNFDDGAISVALNTAFQAATSETWTIDFGTKTFAITGVISGLSVNDPFDDKITMSITIKATGIGAWT</sequence>
<comment type="caution">
    <text evidence="2">The sequence shown here is derived from an EMBL/GenBank/DDBJ whole genome shotgun (WGS) entry which is preliminary data.</text>
</comment>